<dbReference type="SUPFAM" id="SSF109854">
    <property type="entry name" value="DinB/YfiT-like putative metalloenzymes"/>
    <property type="match status" value="1"/>
</dbReference>
<keyword evidence="3" id="KW-1185">Reference proteome</keyword>
<gene>
    <name evidence="2" type="ORF">SAMN05421812_10192</name>
</gene>
<proteinExistence type="predicted"/>
<dbReference type="EMBL" id="FZPH01000001">
    <property type="protein sequence ID" value="SNS60763.1"/>
    <property type="molecule type" value="Genomic_DNA"/>
</dbReference>
<name>A0A239FX21_9ACTN</name>
<organism evidence="2 3">
    <name type="scientific">Asanoa hainanensis</name>
    <dbReference type="NCBI Taxonomy" id="560556"/>
    <lineage>
        <taxon>Bacteria</taxon>
        <taxon>Bacillati</taxon>
        <taxon>Actinomycetota</taxon>
        <taxon>Actinomycetes</taxon>
        <taxon>Micromonosporales</taxon>
        <taxon>Micromonosporaceae</taxon>
        <taxon>Asanoa</taxon>
    </lineage>
</organism>
<evidence type="ECO:0000313" key="3">
    <source>
        <dbReference type="Proteomes" id="UP000198362"/>
    </source>
</evidence>
<evidence type="ECO:0000259" key="1">
    <source>
        <dbReference type="Pfam" id="PF11716"/>
    </source>
</evidence>
<dbReference type="AlphaFoldDB" id="A0A239FX21"/>
<protein>
    <submittedName>
        <fullName evidence="2">Mycothiol maleylpyruvate isomerase N-terminal domain-containing protein</fullName>
    </submittedName>
</protein>
<dbReference type="Pfam" id="PF11716">
    <property type="entry name" value="MDMPI_N"/>
    <property type="match status" value="1"/>
</dbReference>
<dbReference type="Gene3D" id="1.20.120.450">
    <property type="entry name" value="dinb family like domain"/>
    <property type="match status" value="1"/>
</dbReference>
<reference evidence="2 3" key="1">
    <citation type="submission" date="2017-06" db="EMBL/GenBank/DDBJ databases">
        <authorList>
            <person name="Kim H.J."/>
            <person name="Triplett B.A."/>
        </authorList>
    </citation>
    <scope>NUCLEOTIDE SEQUENCE [LARGE SCALE GENOMIC DNA]</scope>
    <source>
        <strain evidence="2 3">CGMCC 4.5593</strain>
    </source>
</reference>
<dbReference type="OrthoDB" id="3213216at2"/>
<sequence>MHSAAYLDAAAIAVDLLADPAVADRWAEPSALAEFSVGGLAGHLGRQVHMMVELLDAPKTEQRPRDLMAHYGASAWLGKDVDTPANVAIRAQSDEFAAAGHAGVVETLRADLVAIRGTLPAVPGDTSVLLPWTGWALSLDDLLLTRMMEITVHCDDLAVSVELPTPDFPPPVLRPVLGLLTDLAVARHGQVAIVRALSRRERAPETISAL</sequence>
<evidence type="ECO:0000313" key="2">
    <source>
        <dbReference type="EMBL" id="SNS60763.1"/>
    </source>
</evidence>
<accession>A0A239FX21</accession>
<dbReference type="RefSeq" id="WP_089243439.1">
    <property type="nucleotide sequence ID" value="NZ_FZPH01000001.1"/>
</dbReference>
<dbReference type="Proteomes" id="UP000198362">
    <property type="component" value="Unassembled WGS sequence"/>
</dbReference>
<dbReference type="InterPro" id="IPR034660">
    <property type="entry name" value="DinB/YfiT-like"/>
</dbReference>
<dbReference type="InterPro" id="IPR024344">
    <property type="entry name" value="MDMPI_metal-binding"/>
</dbReference>
<keyword evidence="2" id="KW-0413">Isomerase</keyword>
<keyword evidence="2" id="KW-0670">Pyruvate</keyword>
<feature type="domain" description="Mycothiol-dependent maleylpyruvate isomerase metal-binding" evidence="1">
    <location>
        <begin position="9"/>
        <end position="158"/>
    </location>
</feature>
<dbReference type="GO" id="GO:0046872">
    <property type="term" value="F:metal ion binding"/>
    <property type="evidence" value="ECO:0007669"/>
    <property type="project" value="InterPro"/>
</dbReference>
<dbReference type="GO" id="GO:0016853">
    <property type="term" value="F:isomerase activity"/>
    <property type="evidence" value="ECO:0007669"/>
    <property type="project" value="UniProtKB-KW"/>
</dbReference>